<dbReference type="EMBL" id="CP151767">
    <property type="protein sequence ID" value="WZU67686.1"/>
    <property type="molecule type" value="Genomic_DNA"/>
</dbReference>
<dbReference type="KEGG" id="yrh:AABB31_22710"/>
<gene>
    <name evidence="2" type="ORF">AABB31_22710</name>
</gene>
<reference evidence="2 3" key="2">
    <citation type="submission" date="2024-08" db="EMBL/GenBank/DDBJ databases">
        <title>Phylogenomic analyses of a clade within the roseobacter group suggest taxonomic reassignments of species of the genera Aestuariivita, Citreicella, Loktanella, Nautella, Pelagibaca, Ruegeria, Thalassobius, Thiobacimonas and Tropicibacter, and the proposal o.</title>
        <authorList>
            <person name="Jeon C.O."/>
        </authorList>
    </citation>
    <scope>NUCLEOTIDE SEQUENCE [LARGE SCALE GENOMIC DNA]</scope>
    <source>
        <strain evidence="2 3">SS1-5</strain>
    </source>
</reference>
<dbReference type="Proteomes" id="UP001470809">
    <property type="component" value="Chromosome"/>
</dbReference>
<evidence type="ECO:0000256" key="1">
    <source>
        <dbReference type="SAM" id="MobiDB-lite"/>
    </source>
</evidence>
<organism evidence="2 3">
    <name type="scientific">Yoonia rhodophyticola</name>
    <dbReference type="NCBI Taxonomy" id="3137370"/>
    <lineage>
        <taxon>Bacteria</taxon>
        <taxon>Pseudomonadati</taxon>
        <taxon>Pseudomonadota</taxon>
        <taxon>Alphaproteobacteria</taxon>
        <taxon>Rhodobacterales</taxon>
        <taxon>Paracoccaceae</taxon>
        <taxon>Yoonia</taxon>
    </lineage>
</organism>
<reference evidence="3" key="1">
    <citation type="submission" date="2024-04" db="EMBL/GenBank/DDBJ databases">
        <title>Phylogenomic analyses of a clade within the roseobacter group suggest taxonomic reassignments of species of the genera Aestuariivita, Citreicella, Loktanella, Nautella, Pelagibaca, Ruegeria, Thalassobius, Thiobacimonas and Tropicibacter, and the proposal o.</title>
        <authorList>
            <person name="Jeon C.O."/>
        </authorList>
    </citation>
    <scope>NUCLEOTIDE SEQUENCE [LARGE SCALE GENOMIC DNA]</scope>
    <source>
        <strain evidence="3">SS1-5</strain>
    </source>
</reference>
<evidence type="ECO:0000313" key="3">
    <source>
        <dbReference type="Proteomes" id="UP001470809"/>
    </source>
</evidence>
<accession>A0AAN0M9R8</accession>
<protein>
    <submittedName>
        <fullName evidence="2">Uncharacterized protein</fullName>
    </submittedName>
</protein>
<dbReference type="RefSeq" id="WP_342076996.1">
    <property type="nucleotide sequence ID" value="NZ_CP151767.2"/>
</dbReference>
<keyword evidence="3" id="KW-1185">Reference proteome</keyword>
<proteinExistence type="predicted"/>
<feature type="region of interest" description="Disordered" evidence="1">
    <location>
        <begin position="1"/>
        <end position="29"/>
    </location>
</feature>
<name>A0AAN0M9R8_9RHOB</name>
<evidence type="ECO:0000313" key="2">
    <source>
        <dbReference type="EMBL" id="WZU67686.1"/>
    </source>
</evidence>
<dbReference type="AlphaFoldDB" id="A0AAN0M9R8"/>
<feature type="compositionally biased region" description="Low complexity" evidence="1">
    <location>
        <begin position="1"/>
        <end position="18"/>
    </location>
</feature>
<sequence>MVNISATHATSAGSGSFADRPRQPLGRPASVLRGLGLSVLVGTLGACASGADPEQSLSSKQVAPSPLIQSAFREPHQDGTFARLGITEATATEYSYETSDGLDIPT</sequence>